<dbReference type="GO" id="GO:0005047">
    <property type="term" value="F:signal recognition particle binding"/>
    <property type="evidence" value="ECO:0007669"/>
    <property type="project" value="TreeGrafter"/>
</dbReference>
<evidence type="ECO:0000256" key="3">
    <source>
        <dbReference type="ARBA" id="ARBA00014919"/>
    </source>
</evidence>
<comment type="caution">
    <text evidence="18">The sequence shown here is derived from an EMBL/GenBank/DDBJ whole genome shotgun (WGS) entry which is preliminary data.</text>
</comment>
<protein>
    <recommendedName>
        <fullName evidence="3 13">Flagellar biosynthesis protein FlhF</fullName>
    </recommendedName>
</protein>
<gene>
    <name evidence="18" type="ORF">CQA43_04510</name>
</gene>
<dbReference type="InterPro" id="IPR047040">
    <property type="entry name" value="FlhF__GTPase_dom"/>
</dbReference>
<feature type="region of interest" description="Disordered" evidence="15">
    <location>
        <begin position="122"/>
        <end position="173"/>
    </location>
</feature>
<dbReference type="AlphaFoldDB" id="A0A3D8IE43"/>
<evidence type="ECO:0000256" key="4">
    <source>
        <dbReference type="ARBA" id="ARBA00022448"/>
    </source>
</evidence>
<evidence type="ECO:0000256" key="12">
    <source>
        <dbReference type="ARBA" id="ARBA00025337"/>
    </source>
</evidence>
<comment type="similarity">
    <text evidence="2">Belongs to the GTP-binding SRP family.</text>
</comment>
<evidence type="ECO:0000256" key="7">
    <source>
        <dbReference type="ARBA" id="ARBA00022795"/>
    </source>
</evidence>
<dbReference type="Proteomes" id="UP000256650">
    <property type="component" value="Unassembled WGS sequence"/>
</dbReference>
<evidence type="ECO:0000259" key="16">
    <source>
        <dbReference type="SMART" id="SM00382"/>
    </source>
</evidence>
<dbReference type="SMART" id="SM00962">
    <property type="entry name" value="SRP54"/>
    <property type="match status" value="1"/>
</dbReference>
<keyword evidence="18" id="KW-0966">Cell projection</keyword>
<dbReference type="GO" id="GO:0006614">
    <property type="term" value="P:SRP-dependent cotranslational protein targeting to membrane"/>
    <property type="evidence" value="ECO:0007669"/>
    <property type="project" value="UniProtKB-UniRule"/>
</dbReference>
<dbReference type="GO" id="GO:0005886">
    <property type="term" value="C:plasma membrane"/>
    <property type="evidence" value="ECO:0007669"/>
    <property type="project" value="UniProtKB-SubCell"/>
</dbReference>
<keyword evidence="5" id="KW-1003">Cell membrane</keyword>
<dbReference type="GeneID" id="82535547"/>
<keyword evidence="19" id="KW-1185">Reference proteome</keyword>
<keyword evidence="4" id="KW-0813">Transport</keyword>
<organism evidence="18 19">
    <name type="scientific">Helicobacter ganmani</name>
    <dbReference type="NCBI Taxonomy" id="60246"/>
    <lineage>
        <taxon>Bacteria</taxon>
        <taxon>Pseudomonadati</taxon>
        <taxon>Campylobacterota</taxon>
        <taxon>Epsilonproteobacteria</taxon>
        <taxon>Campylobacterales</taxon>
        <taxon>Helicobacteraceae</taxon>
        <taxon>Helicobacter</taxon>
    </lineage>
</organism>
<dbReference type="SMART" id="SM00382">
    <property type="entry name" value="AAA"/>
    <property type="match status" value="1"/>
</dbReference>
<sequence length="480" mass="54102">MKLFTYTGESSAAALAQAKAELGDEFSIISQKKLSEGGYEISVAISEEDLKEAKVKAEREKQKNETLAAKSNSIADRLELIAQKELEKKRMAQTLSSTLPEDVSLQLSDAVRQISQIAGVASKIPPKSPYPTPLAQIPKESSSQPQNKEKEERPKQAQNNKESQIENKKKESSLENNDLRLIRGEIDRLNDKLKLIQNMFWEERGPKRDGLIIPHEFAEIYRITKASGMAKEHLEKIMQLTLELMPIKMRENSVLIKRYFREVLRKMVYARAENLSSNAKNIMMLVGPTGVGKTTTLAKLAARYSRLLNKNYKVGIITLDTYRIGAVDQLMFYAKKMKLSIDTVVDTEEFVNALDSLKYCDYILIDTVGSSQHDRAKLESLKSFVNADPNTKIDVSLVMSATTKYEDLKDIYHTFSTLGIDTLLFTKLDETHSYGNIFSLIYETKKPVSYFSIGQEVPNDLNVATSDFLIDCLLDGLIKG</sequence>
<dbReference type="CDD" id="cd17873">
    <property type="entry name" value="FlhF"/>
    <property type="match status" value="1"/>
</dbReference>
<evidence type="ECO:0000313" key="18">
    <source>
        <dbReference type="EMBL" id="RDU63388.1"/>
    </source>
</evidence>
<keyword evidence="14" id="KW-0175">Coiled coil</keyword>
<feature type="domain" description="SRP54-type proteins GTP-binding" evidence="17">
    <location>
        <begin position="280"/>
        <end position="475"/>
    </location>
</feature>
<keyword evidence="9" id="KW-0342">GTP-binding</keyword>
<feature type="coiled-coil region" evidence="14">
    <location>
        <begin position="43"/>
        <end position="70"/>
    </location>
</feature>
<evidence type="ECO:0000256" key="9">
    <source>
        <dbReference type="ARBA" id="ARBA00023134"/>
    </source>
</evidence>
<keyword evidence="6" id="KW-0547">Nucleotide-binding</keyword>
<evidence type="ECO:0000256" key="15">
    <source>
        <dbReference type="SAM" id="MobiDB-lite"/>
    </source>
</evidence>
<evidence type="ECO:0000256" key="1">
    <source>
        <dbReference type="ARBA" id="ARBA00004413"/>
    </source>
</evidence>
<dbReference type="SUPFAM" id="SSF52540">
    <property type="entry name" value="P-loop containing nucleoside triphosphate hydrolases"/>
    <property type="match status" value="1"/>
</dbReference>
<dbReference type="Pfam" id="PF00448">
    <property type="entry name" value="SRP54"/>
    <property type="match status" value="1"/>
</dbReference>
<comment type="function">
    <text evidence="12">Necessary for flagellar biosynthesis. May be involved in translocation of the flagellum.</text>
</comment>
<dbReference type="NCBIfam" id="TIGR03499">
    <property type="entry name" value="FlhF"/>
    <property type="match status" value="1"/>
</dbReference>
<keyword evidence="8" id="KW-0653">Protein transport</keyword>
<evidence type="ECO:0000256" key="13">
    <source>
        <dbReference type="NCBIfam" id="TIGR03499"/>
    </source>
</evidence>
<dbReference type="InterPro" id="IPR003593">
    <property type="entry name" value="AAA+_ATPase"/>
</dbReference>
<evidence type="ECO:0000256" key="2">
    <source>
        <dbReference type="ARBA" id="ARBA00008531"/>
    </source>
</evidence>
<keyword evidence="7" id="KW-1005">Bacterial flagellum biogenesis</keyword>
<feature type="domain" description="AAA+ ATPase" evidence="16">
    <location>
        <begin position="279"/>
        <end position="430"/>
    </location>
</feature>
<evidence type="ECO:0000256" key="11">
    <source>
        <dbReference type="ARBA" id="ARBA00023225"/>
    </source>
</evidence>
<accession>A0A3D8IE43</accession>
<keyword evidence="18" id="KW-0282">Flagellum</keyword>
<name>A0A3D8IE43_9HELI</name>
<dbReference type="RefSeq" id="WP_115551415.1">
    <property type="nucleotide sequence ID" value="NZ_CAONBV010000004.1"/>
</dbReference>
<dbReference type="Gene3D" id="3.40.50.300">
    <property type="entry name" value="P-loop containing nucleotide triphosphate hydrolases"/>
    <property type="match status" value="1"/>
</dbReference>
<dbReference type="InterPro" id="IPR027417">
    <property type="entry name" value="P-loop_NTPase"/>
</dbReference>
<evidence type="ECO:0000256" key="14">
    <source>
        <dbReference type="SAM" id="Coils"/>
    </source>
</evidence>
<dbReference type="InterPro" id="IPR000897">
    <property type="entry name" value="SRP54_GTPase_dom"/>
</dbReference>
<keyword evidence="10" id="KW-0472">Membrane</keyword>
<dbReference type="FunFam" id="3.40.50.300:FF:000695">
    <property type="entry name" value="Flagellar biosynthesis regulator FlhF"/>
    <property type="match status" value="1"/>
</dbReference>
<dbReference type="PANTHER" id="PTHR43134:SF3">
    <property type="entry name" value="FLAGELLAR BIOSYNTHESIS PROTEIN FLHF"/>
    <property type="match status" value="1"/>
</dbReference>
<reference evidence="18 19" key="1">
    <citation type="submission" date="2018-04" db="EMBL/GenBank/DDBJ databases">
        <title>Novel Campyloabacter and Helicobacter Species and Strains.</title>
        <authorList>
            <person name="Mannion A.J."/>
            <person name="Shen Z."/>
            <person name="Fox J.G."/>
        </authorList>
    </citation>
    <scope>NUCLEOTIDE SEQUENCE [LARGE SCALE GENOMIC DNA]</scope>
    <source>
        <strain evidence="18 19">MIT 99-5101</strain>
    </source>
</reference>
<comment type="subcellular location">
    <subcellularLocation>
        <location evidence="1">Cell membrane</location>
        <topology evidence="1">Peripheral membrane protein</topology>
        <orientation evidence="1">Cytoplasmic side</orientation>
    </subcellularLocation>
</comment>
<evidence type="ECO:0000256" key="10">
    <source>
        <dbReference type="ARBA" id="ARBA00023136"/>
    </source>
</evidence>
<keyword evidence="18" id="KW-0969">Cilium</keyword>
<keyword evidence="11" id="KW-1006">Bacterial flagellum protein export</keyword>
<dbReference type="GO" id="GO:0044781">
    <property type="term" value="P:bacterial-type flagellum organization"/>
    <property type="evidence" value="ECO:0007669"/>
    <property type="project" value="UniProtKB-UniRule"/>
</dbReference>
<dbReference type="GO" id="GO:0015031">
    <property type="term" value="P:protein transport"/>
    <property type="evidence" value="ECO:0007669"/>
    <property type="project" value="UniProtKB-KW"/>
</dbReference>
<feature type="compositionally biased region" description="Basic and acidic residues" evidence="15">
    <location>
        <begin position="163"/>
        <end position="173"/>
    </location>
</feature>
<dbReference type="OrthoDB" id="9778554at2"/>
<dbReference type="EMBL" id="NXLS01000003">
    <property type="protein sequence ID" value="RDU63388.1"/>
    <property type="molecule type" value="Genomic_DNA"/>
</dbReference>
<dbReference type="PANTHER" id="PTHR43134">
    <property type="entry name" value="SIGNAL RECOGNITION PARTICLE RECEPTOR SUBUNIT ALPHA"/>
    <property type="match status" value="1"/>
</dbReference>
<dbReference type="GO" id="GO:0003924">
    <property type="term" value="F:GTPase activity"/>
    <property type="evidence" value="ECO:0007669"/>
    <property type="project" value="UniProtKB-UniRule"/>
</dbReference>
<dbReference type="Gene3D" id="1.20.120.1380">
    <property type="entry name" value="Flagellar FlhF biosynthesis protein, N domain"/>
    <property type="match status" value="1"/>
</dbReference>
<proteinExistence type="inferred from homology"/>
<dbReference type="InterPro" id="IPR020006">
    <property type="entry name" value="FlhF"/>
</dbReference>
<evidence type="ECO:0000259" key="17">
    <source>
        <dbReference type="SMART" id="SM00962"/>
    </source>
</evidence>
<dbReference type="GO" id="GO:0005525">
    <property type="term" value="F:GTP binding"/>
    <property type="evidence" value="ECO:0007669"/>
    <property type="project" value="UniProtKB-UniRule"/>
</dbReference>
<evidence type="ECO:0000313" key="19">
    <source>
        <dbReference type="Proteomes" id="UP000256650"/>
    </source>
</evidence>
<evidence type="ECO:0000256" key="8">
    <source>
        <dbReference type="ARBA" id="ARBA00022927"/>
    </source>
</evidence>
<evidence type="ECO:0000256" key="6">
    <source>
        <dbReference type="ARBA" id="ARBA00022741"/>
    </source>
</evidence>
<evidence type="ECO:0000256" key="5">
    <source>
        <dbReference type="ARBA" id="ARBA00022475"/>
    </source>
</evidence>